<evidence type="ECO:0008006" key="3">
    <source>
        <dbReference type="Google" id="ProtNLM"/>
    </source>
</evidence>
<sequence length="151" mass="16947">RSCEQAMCVASKECGEQPPNSSEPLVIINTNFDARCRNVVYIRRQTSYSISFEIMWENTDMSISMQPKTASGKMTGQAMFVCSSTSADTGTRGLATTTSEDFAIYQRPEPANLDINGRPYTYCRFDLKMRTKIGSYFKDNDVSSLCVLIKK</sequence>
<protein>
    <recommendedName>
        <fullName evidence="3">CUB domain-containing protein</fullName>
    </recommendedName>
</protein>
<proteinExistence type="predicted"/>
<organism evidence="1 2">
    <name type="scientific">Pristionchus fissidentatus</name>
    <dbReference type="NCBI Taxonomy" id="1538716"/>
    <lineage>
        <taxon>Eukaryota</taxon>
        <taxon>Metazoa</taxon>
        <taxon>Ecdysozoa</taxon>
        <taxon>Nematoda</taxon>
        <taxon>Chromadorea</taxon>
        <taxon>Rhabditida</taxon>
        <taxon>Rhabditina</taxon>
        <taxon>Diplogasteromorpha</taxon>
        <taxon>Diplogasteroidea</taxon>
        <taxon>Neodiplogasteridae</taxon>
        <taxon>Pristionchus</taxon>
    </lineage>
</organism>
<gene>
    <name evidence="1" type="ORF">PFISCL1PPCAC_7542</name>
</gene>
<evidence type="ECO:0000313" key="1">
    <source>
        <dbReference type="EMBL" id="GMT16245.1"/>
    </source>
</evidence>
<evidence type="ECO:0000313" key="2">
    <source>
        <dbReference type="Proteomes" id="UP001432322"/>
    </source>
</evidence>
<name>A0AAV5VEA8_9BILA</name>
<dbReference type="AlphaFoldDB" id="A0AAV5VEA8"/>
<feature type="non-terminal residue" evidence="1">
    <location>
        <position position="151"/>
    </location>
</feature>
<feature type="non-terminal residue" evidence="1">
    <location>
        <position position="1"/>
    </location>
</feature>
<dbReference type="Proteomes" id="UP001432322">
    <property type="component" value="Unassembled WGS sequence"/>
</dbReference>
<accession>A0AAV5VEA8</accession>
<reference evidence="1" key="1">
    <citation type="submission" date="2023-10" db="EMBL/GenBank/DDBJ databases">
        <title>Genome assembly of Pristionchus species.</title>
        <authorList>
            <person name="Yoshida K."/>
            <person name="Sommer R.J."/>
        </authorList>
    </citation>
    <scope>NUCLEOTIDE SEQUENCE</scope>
    <source>
        <strain evidence="1">RS5133</strain>
    </source>
</reference>
<keyword evidence="2" id="KW-1185">Reference proteome</keyword>
<dbReference type="EMBL" id="BTSY01000002">
    <property type="protein sequence ID" value="GMT16245.1"/>
    <property type="molecule type" value="Genomic_DNA"/>
</dbReference>
<comment type="caution">
    <text evidence="1">The sequence shown here is derived from an EMBL/GenBank/DDBJ whole genome shotgun (WGS) entry which is preliminary data.</text>
</comment>